<evidence type="ECO:0000313" key="1">
    <source>
        <dbReference type="EMBL" id="BCU03818.1"/>
    </source>
</evidence>
<dbReference type="Proteomes" id="UP001253637">
    <property type="component" value="Segment"/>
</dbReference>
<reference evidence="1" key="1">
    <citation type="submission" date="2021-04" db="EMBL/GenBank/DDBJ databases">
        <title>Draft Genome Sequence of Pandoravirus japonicus, Isolated from the Sabaishi River of Niigata, Japan.</title>
        <authorList>
            <person name="Hosokawa N."/>
            <person name="Takahashi H."/>
            <person name="Aoki K."/>
            <person name="Takemura M."/>
        </authorList>
    </citation>
    <scope>NUCLEOTIDE SEQUENCE</scope>
</reference>
<dbReference type="EMBL" id="LC625835">
    <property type="protein sequence ID" value="BCU03818.1"/>
    <property type="molecule type" value="Genomic_DNA"/>
</dbReference>
<proteinExistence type="predicted"/>
<organism evidence="1 2">
    <name type="scientific">Pandoravirus japonicus</name>
    <dbReference type="NCBI Taxonomy" id="2823154"/>
    <lineage>
        <taxon>Viruses</taxon>
        <taxon>Pandoravirus</taxon>
    </lineage>
</organism>
<name>A0A811BPK6_9VIRU</name>
<accession>A0A811BPK6</accession>
<evidence type="ECO:0000313" key="2">
    <source>
        <dbReference type="Proteomes" id="UP001253637"/>
    </source>
</evidence>
<sequence length="83" mass="9477">MCQRSRRRLEVAPITLFLEGEIQTRPQRRQHICGGGPVEAKRGDRCLLTAKTLINKDKQISISRLCLICYRAVYKGVLAVSRH</sequence>
<protein>
    <submittedName>
        <fullName evidence="1">Uncharacterized protein</fullName>
    </submittedName>
</protein>